<dbReference type="Proteomes" id="UP000093985">
    <property type="component" value="Unassembled WGS sequence"/>
</dbReference>
<dbReference type="AlphaFoldDB" id="A0A1A2E197"/>
<comment type="caution">
    <text evidence="2">The sequence shown here is derived from an EMBL/GenBank/DDBJ whole genome shotgun (WGS) entry which is preliminary data.</text>
</comment>
<keyword evidence="1" id="KW-0812">Transmembrane</keyword>
<evidence type="ECO:0000256" key="1">
    <source>
        <dbReference type="SAM" id="Phobius"/>
    </source>
</evidence>
<name>A0A1A2E197_MYCSD</name>
<sequence length="102" mass="11010">MTTPQSPQHPARYGPRGFVAAVVTIAVVETATWAWFPYWIIELFFFGVATVILGSAGLFMREMPGEQGEVGRGILIGLLATPLTIALTVIPAFVVTQLLHLA</sequence>
<proteinExistence type="predicted"/>
<evidence type="ECO:0000313" key="2">
    <source>
        <dbReference type="EMBL" id="OBG00947.1"/>
    </source>
</evidence>
<accession>A0A1A2E197</accession>
<organism evidence="2 3">
    <name type="scientific">Mycolicibacter sinensis (strain JDM601)</name>
    <name type="common">Mycobacterium sinense</name>
    <dbReference type="NCBI Taxonomy" id="875328"/>
    <lineage>
        <taxon>Bacteria</taxon>
        <taxon>Bacillati</taxon>
        <taxon>Actinomycetota</taxon>
        <taxon>Actinomycetes</taxon>
        <taxon>Mycobacteriales</taxon>
        <taxon>Mycobacteriaceae</taxon>
        <taxon>Mycolicibacter</taxon>
    </lineage>
</organism>
<dbReference type="OrthoDB" id="4763905at2"/>
<gene>
    <name evidence="2" type="ORF">A5771_17945</name>
</gene>
<feature type="transmembrane region" description="Helical" evidence="1">
    <location>
        <begin position="43"/>
        <end position="61"/>
    </location>
</feature>
<dbReference type="EMBL" id="LZIN01000096">
    <property type="protein sequence ID" value="OBG00947.1"/>
    <property type="molecule type" value="Genomic_DNA"/>
</dbReference>
<keyword evidence="1" id="KW-0472">Membrane</keyword>
<protein>
    <submittedName>
        <fullName evidence="2">Uncharacterized protein</fullName>
    </submittedName>
</protein>
<evidence type="ECO:0000313" key="3">
    <source>
        <dbReference type="Proteomes" id="UP000093985"/>
    </source>
</evidence>
<feature type="transmembrane region" description="Helical" evidence="1">
    <location>
        <begin position="18"/>
        <end position="37"/>
    </location>
</feature>
<reference evidence="3" key="1">
    <citation type="submission" date="2016-06" db="EMBL/GenBank/DDBJ databases">
        <authorList>
            <person name="Sutton G."/>
            <person name="Brinkac L."/>
            <person name="Sanka R."/>
            <person name="Adams M."/>
            <person name="Lau E."/>
            <person name="Mehaffy C."/>
            <person name="Tameris M."/>
            <person name="Hatherill M."/>
            <person name="Hanekom W."/>
            <person name="Mahomed H."/>
            <person name="Mcshane H."/>
        </authorList>
    </citation>
    <scope>NUCLEOTIDE SEQUENCE [LARGE SCALE GENOMIC DNA]</scope>
    <source>
        <strain evidence="3">852014-51077_SCH5608930-a</strain>
    </source>
</reference>
<dbReference type="RefSeq" id="WP_064856878.1">
    <property type="nucleotide sequence ID" value="NZ_LZIM01000091.1"/>
</dbReference>
<feature type="transmembrane region" description="Helical" evidence="1">
    <location>
        <begin position="73"/>
        <end position="99"/>
    </location>
</feature>
<keyword evidence="1" id="KW-1133">Transmembrane helix</keyword>